<feature type="transmembrane region" description="Helical" evidence="6">
    <location>
        <begin position="12"/>
        <end position="31"/>
    </location>
</feature>
<evidence type="ECO:0000256" key="1">
    <source>
        <dbReference type="ARBA" id="ARBA00004167"/>
    </source>
</evidence>
<keyword evidence="3 6" id="KW-0812">Transmembrane</keyword>
<evidence type="ECO:0000256" key="5">
    <source>
        <dbReference type="ARBA" id="ARBA00023136"/>
    </source>
</evidence>
<evidence type="ECO:0000313" key="11">
    <source>
        <dbReference type="Proteomes" id="UP001628164"/>
    </source>
</evidence>
<keyword evidence="11" id="KW-1185">Reference proteome</keyword>
<dbReference type="Gene3D" id="1.10.287.470">
    <property type="entry name" value="Helix hairpin bin"/>
    <property type="match status" value="1"/>
</dbReference>
<dbReference type="Gene3D" id="2.40.30.170">
    <property type="match status" value="1"/>
</dbReference>
<feature type="domain" description="Multidrug resistance protein MdtA-like alpha-helical hairpin" evidence="7">
    <location>
        <begin position="88"/>
        <end position="151"/>
    </location>
</feature>
<proteinExistence type="inferred from homology"/>
<dbReference type="SUPFAM" id="SSF111369">
    <property type="entry name" value="HlyD-like secretion proteins"/>
    <property type="match status" value="1"/>
</dbReference>
<dbReference type="InterPro" id="IPR058634">
    <property type="entry name" value="AaeA-lik-b-barrel"/>
</dbReference>
<dbReference type="RefSeq" id="WP_407876757.1">
    <property type="nucleotide sequence ID" value="NZ_BTHG01000001.1"/>
</dbReference>
<reference evidence="10 11" key="1">
    <citation type="journal article" date="2024" name="Dis. Aquat. Organ.">
        <title>Francisella sciaenopsi sp. nov. isolated from diseased red drum Sciaenops ocellatus in Florida, USA.</title>
        <authorList>
            <person name="Kawahara M."/>
            <person name="Cody T.T."/>
            <person name="Yanong R.P.E."/>
            <person name="Henderson E."/>
            <person name="Yazdi Z."/>
            <person name="Soto E."/>
        </authorList>
    </citation>
    <scope>NUCLEOTIDE SEQUENCE [LARGE SCALE GENOMIC DNA]</scope>
    <source>
        <strain evidence="10 11">R22-20-7</strain>
    </source>
</reference>
<keyword evidence="5 6" id="KW-0472">Membrane</keyword>
<evidence type="ECO:0000313" key="10">
    <source>
        <dbReference type="EMBL" id="GMN88869.1"/>
    </source>
</evidence>
<dbReference type="Proteomes" id="UP001628164">
    <property type="component" value="Unassembled WGS sequence"/>
</dbReference>
<dbReference type="InterPro" id="IPR058624">
    <property type="entry name" value="MdtA-like_HH"/>
</dbReference>
<dbReference type="InterPro" id="IPR006143">
    <property type="entry name" value="RND_pump_MFP"/>
</dbReference>
<keyword evidence="4 6" id="KW-1133">Transmembrane helix</keyword>
<sequence length="286" mass="32496">MPNRKTKSLVSMIIIILAMFSLYSIWQYYFYSPWTRDGRIRAKIITIAPDVSGFVTKIYVADNQKVKKGDLIFSIDDERYVASFEEKEALLEHALIEWKLSQKQYNRREQLGKTGAISKEELDDYLMQEKLKRAALGKAKADLQMAKINLNRSKVYAPVSGTINNIDLRQGNFVTAEKPVMSIVEEDSFYATGYFEETKLPNIKIGKKAKIQLMSGESPMYGHVISIGRAVADDNTNVNSQLLPKVQQTYDWVRLSKRIPVDISLDKIPKNITLVSGVNTTITIKS</sequence>
<evidence type="ECO:0000259" key="9">
    <source>
        <dbReference type="Pfam" id="PF25963"/>
    </source>
</evidence>
<evidence type="ECO:0000256" key="2">
    <source>
        <dbReference type="ARBA" id="ARBA00009477"/>
    </source>
</evidence>
<comment type="subcellular location">
    <subcellularLocation>
        <location evidence="1">Membrane</location>
        <topology evidence="1">Single-pass membrane protein</topology>
    </subcellularLocation>
</comment>
<evidence type="ECO:0000256" key="3">
    <source>
        <dbReference type="ARBA" id="ARBA00022692"/>
    </source>
</evidence>
<dbReference type="EMBL" id="BTHG01000001">
    <property type="protein sequence ID" value="GMN88869.1"/>
    <property type="molecule type" value="Genomic_DNA"/>
</dbReference>
<dbReference type="InterPro" id="IPR058625">
    <property type="entry name" value="MdtA-like_BSH"/>
</dbReference>
<evidence type="ECO:0000256" key="4">
    <source>
        <dbReference type="ARBA" id="ARBA00022989"/>
    </source>
</evidence>
<dbReference type="PANTHER" id="PTHR30367:SF1">
    <property type="entry name" value="MULTIDRUG RESISTANCE PROTEIN MDTN"/>
    <property type="match status" value="1"/>
</dbReference>
<dbReference type="NCBIfam" id="TIGR01730">
    <property type="entry name" value="RND_mfp"/>
    <property type="match status" value="1"/>
</dbReference>
<feature type="domain" description="Multidrug resistance protein MdtA-like barrel-sandwich hybrid" evidence="8">
    <location>
        <begin position="44"/>
        <end position="184"/>
    </location>
</feature>
<dbReference type="InterPro" id="IPR050393">
    <property type="entry name" value="MFP_Efflux_Pump"/>
</dbReference>
<name>A0ABQ6PEH1_9GAMM</name>
<comment type="similarity">
    <text evidence="2">Belongs to the membrane fusion protein (MFP) (TC 8.A.1) family.</text>
</comment>
<dbReference type="Gene3D" id="2.40.50.100">
    <property type="match status" value="1"/>
</dbReference>
<organism evidence="10 11">
    <name type="scientific">Francisella sciaenopsi</name>
    <dbReference type="NCBI Taxonomy" id="3055034"/>
    <lineage>
        <taxon>Bacteria</taxon>
        <taxon>Pseudomonadati</taxon>
        <taxon>Pseudomonadota</taxon>
        <taxon>Gammaproteobacteria</taxon>
        <taxon>Thiotrichales</taxon>
        <taxon>Francisellaceae</taxon>
        <taxon>Francisella</taxon>
    </lineage>
</organism>
<dbReference type="PANTHER" id="PTHR30367">
    <property type="entry name" value="P-HYDROXYBENZOIC ACID EFFLUX PUMP SUBUNIT AAEA-RELATED"/>
    <property type="match status" value="1"/>
</dbReference>
<gene>
    <name evidence="10" type="ORF">fsci_03550</name>
</gene>
<evidence type="ECO:0000256" key="6">
    <source>
        <dbReference type="SAM" id="Phobius"/>
    </source>
</evidence>
<evidence type="ECO:0000259" key="8">
    <source>
        <dbReference type="Pfam" id="PF25917"/>
    </source>
</evidence>
<feature type="domain" description="p-hydroxybenzoic acid efflux pump subunit AaeA-like beta-barrel" evidence="9">
    <location>
        <begin position="188"/>
        <end position="284"/>
    </location>
</feature>
<evidence type="ECO:0000259" key="7">
    <source>
        <dbReference type="Pfam" id="PF25876"/>
    </source>
</evidence>
<comment type="caution">
    <text evidence="10">The sequence shown here is derived from an EMBL/GenBank/DDBJ whole genome shotgun (WGS) entry which is preliminary data.</text>
</comment>
<dbReference type="Pfam" id="PF25963">
    <property type="entry name" value="Beta-barrel_AAEA"/>
    <property type="match status" value="1"/>
</dbReference>
<dbReference type="Pfam" id="PF25917">
    <property type="entry name" value="BSH_RND"/>
    <property type="match status" value="1"/>
</dbReference>
<accession>A0ABQ6PEH1</accession>
<protein>
    <submittedName>
        <fullName evidence="10">HlyD family secretion protein</fullName>
    </submittedName>
</protein>
<dbReference type="Pfam" id="PF25876">
    <property type="entry name" value="HH_MFP_RND"/>
    <property type="match status" value="1"/>
</dbReference>